<name>A0A4R9GMB5_9LEPT</name>
<dbReference type="OrthoDB" id="344267at2"/>
<proteinExistence type="predicted"/>
<evidence type="ECO:0000256" key="1">
    <source>
        <dbReference type="SAM" id="Phobius"/>
    </source>
</evidence>
<sequence>MFFFPALLYSPKLDLFLIVLAIVSFVGMAFFFYWEVFRPYSAKMRPGQMEPPEEGDFAEIVVPESTRYYKFTVGQSYGDIVTLCKSIQDEHLVFVLKKGKESEDYDILIHRNGPVLVKPPRMQFFTKMESEEKLESHEIIGQTAFFRISDKINRERMTQYFEIGLTSAFFINKMGKERMKFIFTVQKIHPGLALRSRDKKGIYSFGKERSEEE</sequence>
<feature type="transmembrane region" description="Helical" evidence="1">
    <location>
        <begin position="15"/>
        <end position="34"/>
    </location>
</feature>
<dbReference type="AlphaFoldDB" id="A0A4R9GMB5"/>
<comment type="caution">
    <text evidence="2">The sequence shown here is derived from an EMBL/GenBank/DDBJ whole genome shotgun (WGS) entry which is preliminary data.</text>
</comment>
<reference evidence="2" key="1">
    <citation type="journal article" date="2019" name="PLoS Negl. Trop. Dis.">
        <title>Revisiting the worldwide diversity of Leptospira species in the environment.</title>
        <authorList>
            <person name="Vincent A.T."/>
            <person name="Schiettekatte O."/>
            <person name="Bourhy P."/>
            <person name="Veyrier F.J."/>
            <person name="Picardeau M."/>
        </authorList>
    </citation>
    <scope>NUCLEOTIDE SEQUENCE [LARGE SCALE GENOMIC DNA]</scope>
    <source>
        <strain evidence="2">SCS5</strain>
    </source>
</reference>
<evidence type="ECO:0000313" key="3">
    <source>
        <dbReference type="Proteomes" id="UP000297855"/>
    </source>
</evidence>
<keyword evidence="1" id="KW-1133">Transmembrane helix</keyword>
<keyword evidence="1" id="KW-0472">Membrane</keyword>
<dbReference type="Proteomes" id="UP000297855">
    <property type="component" value="Unassembled WGS sequence"/>
</dbReference>
<dbReference type="EMBL" id="RQEV01000018">
    <property type="protein sequence ID" value="TGK14727.1"/>
    <property type="molecule type" value="Genomic_DNA"/>
</dbReference>
<keyword evidence="1" id="KW-0812">Transmembrane</keyword>
<keyword evidence="3" id="KW-1185">Reference proteome</keyword>
<gene>
    <name evidence="2" type="ORF">EHO61_16790</name>
</gene>
<evidence type="ECO:0000313" key="2">
    <source>
        <dbReference type="EMBL" id="TGK14727.1"/>
    </source>
</evidence>
<protein>
    <submittedName>
        <fullName evidence="2">Uncharacterized protein</fullName>
    </submittedName>
</protein>
<dbReference type="RefSeq" id="WP_135814719.1">
    <property type="nucleotide sequence ID" value="NZ_RQEV01000018.1"/>
</dbReference>
<accession>A0A4R9GMB5</accession>
<organism evidence="2 3">
    <name type="scientific">Leptospira fluminis</name>
    <dbReference type="NCBI Taxonomy" id="2484979"/>
    <lineage>
        <taxon>Bacteria</taxon>
        <taxon>Pseudomonadati</taxon>
        <taxon>Spirochaetota</taxon>
        <taxon>Spirochaetia</taxon>
        <taxon>Leptospirales</taxon>
        <taxon>Leptospiraceae</taxon>
        <taxon>Leptospira</taxon>
    </lineage>
</organism>